<accession>A0A5B9D7X3</accession>
<reference evidence="4 5" key="1">
    <citation type="journal article" date="2020" name="Nature">
        <title>Isolation of an archaeon at the prokaryote-eukaryote interface.</title>
        <authorList>
            <person name="Imachi H."/>
            <person name="Nobu M.K."/>
            <person name="Nakahara N."/>
            <person name="Morono Y."/>
            <person name="Ogawara M."/>
            <person name="Takaki Y."/>
            <person name="Takano Y."/>
            <person name="Uematsu K."/>
            <person name="Ikuta T."/>
            <person name="Ito M."/>
            <person name="Matsui Y."/>
            <person name="Miyazaki M."/>
            <person name="Murata K."/>
            <person name="Saito Y."/>
            <person name="Sakai S."/>
            <person name="Song C."/>
            <person name="Tasumi E."/>
            <person name="Yamanaka Y."/>
            <person name="Yamaguchi T."/>
            <person name="Kamagata Y."/>
            <person name="Tamaki H."/>
            <person name="Takai K."/>
        </authorList>
    </citation>
    <scope>NUCLEOTIDE SEQUENCE [LARGE SCALE GENOMIC DNA]</scope>
    <source>
        <strain evidence="4 5">MK-D1</strain>
    </source>
</reference>
<evidence type="ECO:0000256" key="2">
    <source>
        <dbReference type="ARBA" id="ARBA00022898"/>
    </source>
</evidence>
<keyword evidence="2" id="KW-0663">Pyridoxal phosphate</keyword>
<organism evidence="4 5">
    <name type="scientific">Promethearchaeum syntrophicum</name>
    <dbReference type="NCBI Taxonomy" id="2594042"/>
    <lineage>
        <taxon>Archaea</taxon>
        <taxon>Promethearchaeati</taxon>
        <taxon>Promethearchaeota</taxon>
        <taxon>Promethearchaeia</taxon>
        <taxon>Promethearchaeales</taxon>
        <taxon>Promethearchaeaceae</taxon>
        <taxon>Promethearchaeum</taxon>
    </lineage>
</organism>
<dbReference type="SUPFAM" id="SSF50621">
    <property type="entry name" value="Alanine racemase C-terminal domain-like"/>
    <property type="match status" value="1"/>
</dbReference>
<dbReference type="Pfam" id="PF02784">
    <property type="entry name" value="Orn_Arg_deC_N"/>
    <property type="match status" value="1"/>
</dbReference>
<dbReference type="AlphaFoldDB" id="A0A5B9D7X3"/>
<name>A0A5B9D7X3_9ARCH</name>
<proteinExistence type="predicted"/>
<dbReference type="InterPro" id="IPR029066">
    <property type="entry name" value="PLP-binding_barrel"/>
</dbReference>
<dbReference type="PANTHER" id="PTHR43727:SF2">
    <property type="entry name" value="GROUP IV DECARBOXYLASE"/>
    <property type="match status" value="1"/>
</dbReference>
<dbReference type="OrthoDB" id="18565at2157"/>
<dbReference type="GeneID" id="41328651"/>
<dbReference type="InterPro" id="IPR009006">
    <property type="entry name" value="Ala_racemase/Decarboxylase_C"/>
</dbReference>
<dbReference type="GO" id="GO:0008836">
    <property type="term" value="F:diaminopimelate decarboxylase activity"/>
    <property type="evidence" value="ECO:0007669"/>
    <property type="project" value="UniProtKB-EC"/>
</dbReference>
<dbReference type="EMBL" id="CP042905">
    <property type="protein sequence ID" value="QEE14830.1"/>
    <property type="molecule type" value="Genomic_DNA"/>
</dbReference>
<dbReference type="SUPFAM" id="SSF51419">
    <property type="entry name" value="PLP-binding barrel"/>
    <property type="match status" value="1"/>
</dbReference>
<feature type="domain" description="Orn/DAP/Arg decarboxylase 2 N-terminal" evidence="3">
    <location>
        <begin position="54"/>
        <end position="288"/>
    </location>
</feature>
<dbReference type="Gene3D" id="2.40.37.10">
    <property type="entry name" value="Lyase, Ornithine Decarboxylase, Chain A, domain 1"/>
    <property type="match status" value="1"/>
</dbReference>
<comment type="cofactor">
    <cofactor evidence="1">
        <name>pyridoxal 5'-phosphate</name>
        <dbReference type="ChEBI" id="CHEBI:597326"/>
    </cofactor>
</comment>
<dbReference type="GO" id="GO:0009089">
    <property type="term" value="P:lysine biosynthetic process via diaminopimelate"/>
    <property type="evidence" value="ECO:0007669"/>
    <property type="project" value="TreeGrafter"/>
</dbReference>
<dbReference type="InterPro" id="IPR022644">
    <property type="entry name" value="De-COase2_N"/>
</dbReference>
<evidence type="ECO:0000259" key="3">
    <source>
        <dbReference type="Pfam" id="PF02784"/>
    </source>
</evidence>
<dbReference type="KEGG" id="psyt:DSAG12_00647"/>
<gene>
    <name evidence="4" type="ORF">DSAG12_00647</name>
</gene>
<dbReference type="RefSeq" id="WP_147661770.1">
    <property type="nucleotide sequence ID" value="NZ_CP042905.2"/>
</dbReference>
<dbReference type="Gene3D" id="3.20.20.10">
    <property type="entry name" value="Alanine racemase"/>
    <property type="match status" value="1"/>
</dbReference>
<sequence length="415" mass="47286">MSKKINKNALYGNKFLNINESELVLDGIKVKNLIEKYNTPSFVFLEKKIEDNIKKIKDCFLSVFPNSQGFYSTKANYLTEIISVVKNQNFGTEIVGLPELNILKKIEFPFDKVIAGGPYLPNDFLTEIIKTQVKYLIIYDMDDIIRVQKIIQNFGGYKQDILIRIQSQKYTGRLGIVLNETNLKNLKDILNICPNLNYKGILAHWGTQLNSFDDYMQNFQLLIENAINIKKKAGLDTSILNIGGGFPNADSFKKKQLLTILEKFKEKLLENSLDSCSIFYEPGRFIVGDTGFALASVIKYDKAHKTAFLDIGNNLIPKFMKSSLRFYNISKIFEAPNKPIDFMGNTPTDQDILVKNYNFTPSIQTGDYILIANVGAYALSWSTRFPYPNPSLILIKSNQINEIHSRNSLNDFSIH</sequence>
<evidence type="ECO:0000256" key="1">
    <source>
        <dbReference type="ARBA" id="ARBA00001933"/>
    </source>
</evidence>
<keyword evidence="5" id="KW-1185">Reference proteome</keyword>
<evidence type="ECO:0000313" key="4">
    <source>
        <dbReference type="EMBL" id="QEE14830.1"/>
    </source>
</evidence>
<dbReference type="PANTHER" id="PTHR43727">
    <property type="entry name" value="DIAMINOPIMELATE DECARBOXYLASE"/>
    <property type="match status" value="1"/>
</dbReference>
<protein>
    <recommendedName>
        <fullName evidence="3">Orn/DAP/Arg decarboxylase 2 N-terminal domain-containing protein</fullName>
    </recommendedName>
</protein>
<reference evidence="4 5" key="2">
    <citation type="journal article" date="2024" name="Int. J. Syst. Evol. Microbiol.">
        <title>Promethearchaeum syntrophicum gen. nov., sp. nov., an anaerobic, obligately syntrophic archaeon, the first isolate of the lineage 'Asgard' archaea, and proposal of the new archaeal phylum Promethearchaeota phyl. nov. and kingdom Promethearchaeati regn. nov.</title>
        <authorList>
            <person name="Imachi H."/>
            <person name="Nobu M.K."/>
            <person name="Kato S."/>
            <person name="Takaki Y."/>
            <person name="Miyazaki M."/>
            <person name="Miyata M."/>
            <person name="Ogawara M."/>
            <person name="Saito Y."/>
            <person name="Sakai S."/>
            <person name="Tahara Y.O."/>
            <person name="Takano Y."/>
            <person name="Tasumi E."/>
            <person name="Uematsu K."/>
            <person name="Yoshimura T."/>
            <person name="Itoh T."/>
            <person name="Ohkuma M."/>
            <person name="Takai K."/>
        </authorList>
    </citation>
    <scope>NUCLEOTIDE SEQUENCE [LARGE SCALE GENOMIC DNA]</scope>
    <source>
        <strain evidence="4 5">MK-D1</strain>
    </source>
</reference>
<evidence type="ECO:0000313" key="5">
    <source>
        <dbReference type="Proteomes" id="UP000321408"/>
    </source>
</evidence>
<dbReference type="Proteomes" id="UP000321408">
    <property type="component" value="Chromosome"/>
</dbReference>